<sequence>MAAASTSRKHNFIITDDSEVIKNVDMSKYKSLPWMTKYEFDQVIGLRTMHLSINAIPFVKLPENFTIKSNMELRKIAIQELNEKKLPYIIKRPMPPNGEAEYWPLAKLNLDTVMHMMR</sequence>
<evidence type="ECO:0000256" key="1">
    <source>
        <dbReference type="ARBA" id="ARBA00022478"/>
    </source>
</evidence>
<dbReference type="GO" id="GO:0003677">
    <property type="term" value="F:DNA binding"/>
    <property type="evidence" value="ECO:0007669"/>
    <property type="project" value="InterPro"/>
</dbReference>
<evidence type="ECO:0000313" key="3">
    <source>
        <dbReference type="EMBL" id="QHU20810.1"/>
    </source>
</evidence>
<dbReference type="PIRSF" id="PIRSF000778">
    <property type="entry name" value="RpoK/RPB6"/>
    <property type="match status" value="1"/>
</dbReference>
<dbReference type="GO" id="GO:0003899">
    <property type="term" value="F:DNA-directed RNA polymerase activity"/>
    <property type="evidence" value="ECO:0007669"/>
    <property type="project" value="InterPro"/>
</dbReference>
<dbReference type="GO" id="GO:0000428">
    <property type="term" value="C:DNA-directed RNA polymerase complex"/>
    <property type="evidence" value="ECO:0007669"/>
    <property type="project" value="UniProtKB-KW"/>
</dbReference>
<dbReference type="GO" id="GO:0006351">
    <property type="term" value="P:DNA-templated transcription"/>
    <property type="evidence" value="ECO:0007669"/>
    <property type="project" value="InterPro"/>
</dbReference>
<reference evidence="3" key="1">
    <citation type="journal article" date="2020" name="Nature">
        <title>Giant virus diversity and host interactions through global metagenomics.</title>
        <authorList>
            <person name="Schulz F."/>
            <person name="Roux S."/>
            <person name="Paez-Espino D."/>
            <person name="Jungbluth S."/>
            <person name="Walsh D.A."/>
            <person name="Denef V.J."/>
            <person name="McMahon K.D."/>
            <person name="Konstantinidis K.T."/>
            <person name="Eloe-Fadrosh E.A."/>
            <person name="Kyrpides N.C."/>
            <person name="Woyke T."/>
        </authorList>
    </citation>
    <scope>NUCLEOTIDE SEQUENCE</scope>
    <source>
        <strain evidence="3">GVMAG-S-3300013094-100</strain>
    </source>
</reference>
<name>A0A6C0KVV0_9ZZZZ</name>
<dbReference type="AlphaFoldDB" id="A0A6C0KVV0"/>
<protein>
    <submittedName>
        <fullName evidence="3">Uncharacterized protein</fullName>
    </submittedName>
</protein>
<dbReference type="EMBL" id="MN740975">
    <property type="protein sequence ID" value="QHU20810.1"/>
    <property type="molecule type" value="Genomic_DNA"/>
</dbReference>
<dbReference type="SUPFAM" id="SSF63562">
    <property type="entry name" value="RPB6/omega subunit-like"/>
    <property type="match status" value="1"/>
</dbReference>
<accession>A0A6C0KVV0</accession>
<organism evidence="3">
    <name type="scientific">viral metagenome</name>
    <dbReference type="NCBI Taxonomy" id="1070528"/>
    <lineage>
        <taxon>unclassified sequences</taxon>
        <taxon>metagenomes</taxon>
        <taxon>organismal metagenomes</taxon>
    </lineage>
</organism>
<dbReference type="InterPro" id="IPR006111">
    <property type="entry name" value="Rpo6/Rpb6"/>
</dbReference>
<proteinExistence type="predicted"/>
<keyword evidence="1" id="KW-0240">DNA-directed RNA polymerase</keyword>
<dbReference type="Gene3D" id="3.90.940.10">
    <property type="match status" value="1"/>
</dbReference>
<evidence type="ECO:0000256" key="2">
    <source>
        <dbReference type="ARBA" id="ARBA00023163"/>
    </source>
</evidence>
<keyword evidence="2" id="KW-0804">Transcription</keyword>
<dbReference type="InterPro" id="IPR036161">
    <property type="entry name" value="RPB6/omega-like_sf"/>
</dbReference>